<sequence length="404" mass="44530">MLSPDDARARTSPLPDGTELLASPGLRFDAFAITDVGKCKTFFKTGCAVCAEASLSLTLHETSGRIQCLLPDAFWTSHDFMYLVDFTSDAARTNVHFVQCIYLGDHCIVESFSFGAIEPNVAYRWEVEWMNPFYCATNTRDLPSDVFYFDENTLLAHHRLSFASMSKVDGDRTTQFFSALGAGALPSIRTALHNLAYVPPLYKHSSDDLFDLIDRGAFDVVRLLVDHGATLSGAAEAPLVAAYTSNQPCMAQLLLDLHAPIDVVQKAAPRNVLLALCLLHLTDKCARRWHILQLLERGAATTIRKPNQGGMTPYALATSMDEAMILESFDFYTKATSDTPPDDDDAADLCWQSLATAWRLQTSTSLERSPQGSGSSVYEYDSDVPSGESDDDWTLVDDYVDTVN</sequence>
<reference evidence="2 3" key="1">
    <citation type="journal article" date="2013" name="PLoS Genet.">
        <title>Distinctive expansion of potential virulence genes in the genome of the oomycete fish pathogen Saprolegnia parasitica.</title>
        <authorList>
            <person name="Jiang R.H."/>
            <person name="de Bruijn I."/>
            <person name="Haas B.J."/>
            <person name="Belmonte R."/>
            <person name="Lobach L."/>
            <person name="Christie J."/>
            <person name="van den Ackerveken G."/>
            <person name="Bottin A."/>
            <person name="Bulone V."/>
            <person name="Diaz-Moreno S.M."/>
            <person name="Dumas B."/>
            <person name="Fan L."/>
            <person name="Gaulin E."/>
            <person name="Govers F."/>
            <person name="Grenville-Briggs L.J."/>
            <person name="Horner N.R."/>
            <person name="Levin J.Z."/>
            <person name="Mammella M."/>
            <person name="Meijer H.J."/>
            <person name="Morris P."/>
            <person name="Nusbaum C."/>
            <person name="Oome S."/>
            <person name="Phillips A.J."/>
            <person name="van Rooyen D."/>
            <person name="Rzeszutek E."/>
            <person name="Saraiva M."/>
            <person name="Secombes C.J."/>
            <person name="Seidl M.F."/>
            <person name="Snel B."/>
            <person name="Stassen J.H."/>
            <person name="Sykes S."/>
            <person name="Tripathy S."/>
            <person name="van den Berg H."/>
            <person name="Vega-Arreguin J.C."/>
            <person name="Wawra S."/>
            <person name="Young S.K."/>
            <person name="Zeng Q."/>
            <person name="Dieguez-Uribeondo J."/>
            <person name="Russ C."/>
            <person name="Tyler B.M."/>
            <person name="van West P."/>
        </authorList>
    </citation>
    <scope>NUCLEOTIDE SEQUENCE [LARGE SCALE GENOMIC DNA]</scope>
    <source>
        <strain evidence="2 3">CBS 223.65</strain>
    </source>
</reference>
<feature type="region of interest" description="Disordered" evidence="1">
    <location>
        <begin position="365"/>
        <end position="404"/>
    </location>
</feature>
<dbReference type="AlphaFoldDB" id="A0A067BID2"/>
<keyword evidence="3" id="KW-1185">Reference proteome</keyword>
<dbReference type="Gene3D" id="2.70.50.40">
    <property type="entry name" value="GMP phosphodiesterase, delta subunit"/>
    <property type="match status" value="1"/>
</dbReference>
<accession>A0A067BID2</accession>
<dbReference type="InterPro" id="IPR036770">
    <property type="entry name" value="Ankyrin_rpt-contain_sf"/>
</dbReference>
<dbReference type="GeneID" id="24138061"/>
<feature type="compositionally biased region" description="Acidic residues" evidence="1">
    <location>
        <begin position="388"/>
        <end position="404"/>
    </location>
</feature>
<evidence type="ECO:0000313" key="2">
    <source>
        <dbReference type="EMBL" id="KDO18159.1"/>
    </source>
</evidence>
<name>A0A067BID2_SAPPC</name>
<evidence type="ECO:0000256" key="1">
    <source>
        <dbReference type="SAM" id="MobiDB-lite"/>
    </source>
</evidence>
<gene>
    <name evidence="2" type="ORF">SPRG_16434</name>
</gene>
<proteinExistence type="predicted"/>
<dbReference type="RefSeq" id="XP_012211133.1">
    <property type="nucleotide sequence ID" value="XM_012355743.1"/>
</dbReference>
<dbReference type="VEuPathDB" id="FungiDB:SPRG_16434"/>
<dbReference type="EMBL" id="KK583486">
    <property type="protein sequence ID" value="KDO18159.1"/>
    <property type="molecule type" value="Genomic_DNA"/>
</dbReference>
<organism evidence="2 3">
    <name type="scientific">Saprolegnia parasitica (strain CBS 223.65)</name>
    <dbReference type="NCBI Taxonomy" id="695850"/>
    <lineage>
        <taxon>Eukaryota</taxon>
        <taxon>Sar</taxon>
        <taxon>Stramenopiles</taxon>
        <taxon>Oomycota</taxon>
        <taxon>Saprolegniomycetes</taxon>
        <taxon>Saprolegniales</taxon>
        <taxon>Saprolegniaceae</taxon>
        <taxon>Saprolegnia</taxon>
    </lineage>
</organism>
<dbReference type="SUPFAM" id="SSF48403">
    <property type="entry name" value="Ankyrin repeat"/>
    <property type="match status" value="1"/>
</dbReference>
<dbReference type="Proteomes" id="UP000030745">
    <property type="component" value="Unassembled WGS sequence"/>
</dbReference>
<dbReference type="InterPro" id="IPR037036">
    <property type="entry name" value="PDED_dom_sf"/>
</dbReference>
<dbReference type="Gene3D" id="1.25.40.20">
    <property type="entry name" value="Ankyrin repeat-containing domain"/>
    <property type="match status" value="1"/>
</dbReference>
<protein>
    <submittedName>
        <fullName evidence="2">Uncharacterized protein</fullName>
    </submittedName>
</protein>
<evidence type="ECO:0000313" key="3">
    <source>
        <dbReference type="Proteomes" id="UP000030745"/>
    </source>
</evidence>
<feature type="compositionally biased region" description="Polar residues" evidence="1">
    <location>
        <begin position="365"/>
        <end position="376"/>
    </location>
</feature>
<dbReference type="KEGG" id="spar:SPRG_16434"/>